<dbReference type="RefSeq" id="WP_092727518.1">
    <property type="nucleotide sequence ID" value="NZ_FNGW01000012.1"/>
</dbReference>
<accession>A0A1G9T9J8</accession>
<dbReference type="Proteomes" id="UP000199068">
    <property type="component" value="Unassembled WGS sequence"/>
</dbReference>
<protein>
    <submittedName>
        <fullName evidence="1">Uncharacterized protein</fullName>
    </submittedName>
</protein>
<name>A0A1G9T9J8_9FIRM</name>
<gene>
    <name evidence="1" type="ORF">SAMN04515677_11226</name>
</gene>
<evidence type="ECO:0000313" key="2">
    <source>
        <dbReference type="Proteomes" id="UP000199068"/>
    </source>
</evidence>
<dbReference type="AlphaFoldDB" id="A0A1G9T9J8"/>
<keyword evidence="2" id="KW-1185">Reference proteome</keyword>
<organism evidence="1 2">
    <name type="scientific">Romboutsia lituseburensis DSM 797</name>
    <dbReference type="NCBI Taxonomy" id="1121325"/>
    <lineage>
        <taxon>Bacteria</taxon>
        <taxon>Bacillati</taxon>
        <taxon>Bacillota</taxon>
        <taxon>Clostridia</taxon>
        <taxon>Peptostreptococcales</taxon>
        <taxon>Peptostreptococcaceae</taxon>
        <taxon>Romboutsia</taxon>
    </lineage>
</organism>
<sequence>MYNRNMTIYPCDDMKFMPIDECSNSSHGSCLIVPVYIHNVCENENLLVIVEVYKNDNLYAREIKKVFTGCNKKSCCTYNNKNCCCDSNMIDKLFIGNFEFYFLDECNPNCICVKVKTQYIYDC</sequence>
<reference evidence="1 2" key="1">
    <citation type="submission" date="2016-10" db="EMBL/GenBank/DDBJ databases">
        <authorList>
            <person name="de Groot N.N."/>
        </authorList>
    </citation>
    <scope>NUCLEOTIDE SEQUENCE [LARGE SCALE GENOMIC DNA]</scope>
    <source>
        <strain evidence="1 2">DSM 797</strain>
    </source>
</reference>
<proteinExistence type="predicted"/>
<evidence type="ECO:0000313" key="1">
    <source>
        <dbReference type="EMBL" id="SDM44439.1"/>
    </source>
</evidence>
<dbReference type="EMBL" id="FNGW01000012">
    <property type="protein sequence ID" value="SDM44439.1"/>
    <property type="molecule type" value="Genomic_DNA"/>
</dbReference>